<evidence type="ECO:0000256" key="15">
    <source>
        <dbReference type="SAM" id="MobiDB-lite"/>
    </source>
</evidence>
<keyword evidence="6 14" id="KW-0436">Ligase</keyword>
<evidence type="ECO:0000256" key="11">
    <source>
        <dbReference type="ARBA" id="ARBA00029936"/>
    </source>
</evidence>
<dbReference type="InterPro" id="IPR001412">
    <property type="entry name" value="aa-tRNA-synth_I_CS"/>
</dbReference>
<evidence type="ECO:0000256" key="5">
    <source>
        <dbReference type="ARBA" id="ARBA00022490"/>
    </source>
</evidence>
<evidence type="ECO:0000256" key="2">
    <source>
        <dbReference type="ARBA" id="ARBA00004496"/>
    </source>
</evidence>
<dbReference type="Gene3D" id="3.90.740.10">
    <property type="entry name" value="Valyl/Leucyl/Isoleucyl-tRNA synthetase, editing domain"/>
    <property type="match status" value="1"/>
</dbReference>
<dbReference type="GO" id="GO:0004832">
    <property type="term" value="F:valine-tRNA ligase activity"/>
    <property type="evidence" value="ECO:0007669"/>
    <property type="project" value="UniProtKB-EC"/>
</dbReference>
<dbReference type="PANTHER" id="PTHR11946">
    <property type="entry name" value="VALYL-TRNA SYNTHETASES"/>
    <property type="match status" value="1"/>
</dbReference>
<dbReference type="CDD" id="cd00817">
    <property type="entry name" value="ValRS_core"/>
    <property type="match status" value="1"/>
</dbReference>
<accession>A0A8B7XYG2</accession>
<keyword evidence="5" id="KW-0963">Cytoplasm</keyword>
<dbReference type="GO" id="GO:0002161">
    <property type="term" value="F:aminoacyl-tRNA deacylase activity"/>
    <property type="evidence" value="ECO:0007669"/>
    <property type="project" value="InterPro"/>
</dbReference>
<keyword evidence="18" id="KW-1185">Reference proteome</keyword>
<name>A0A8B7XYG2_ACAPL</name>
<evidence type="ECO:0000256" key="4">
    <source>
        <dbReference type="ARBA" id="ARBA00013169"/>
    </source>
</evidence>
<dbReference type="GeneID" id="110976391"/>
<sequence length="1097" mass="125044">MFRSCIAPKSLGINCRFVHEKGIYLRNESIGRHVRRWCRANIGSHGCAPTTAACVSTSSQTGSNYADGRDGKDSKSDRMQGKLEKMRRRQQRQDQLESSHLQKSGKVRAKQSKAWRPKEVVTYDIPTMPGEKKDTSVPLPDSYSPAYVESAWYAWWERMGFFKPEYAAGKNADAKPYVTCLPPPNVTGMLHLGHTLMVAIEDSLVRWHRMRGRPTLWIPGSDHAGIATQIMVEKSLWQHQRKTRHDLGRAKFTEEVWKWKKEKGDEIYRQLKQLGASLDWDRSKFTMDEDYAHSVREAFIHLHDNGTIYRSTQLVNWSCSLKSVISDIEVESKSIDGRKTVTVPGYAEPVEFGTLTLFSYPVHNSDESITVATTRLETMLGDTALAVHPDDMRYIHLIGQTVDHPFMGKSLPIIADPSVDREFGTGVVKITPAHDFRDYDLGQRHNLPSVTVINDTGCMTEDCRQFKGMKRFEARKAVAEALKEKGLFVGARDHPMDIPLCRRSKDIVEPMLKTQWFVDSRWMAQEAVASVESGQLKIVPEVHKKVWYNWLKNIRDWCISRQLWWGHRIPVYHITSSDDTYNKHLDNCWVSAHTEKEAVSKAAEKFQVPVEKIKAEQDPDVLDTWFSSALFPFAILGWPEKTSDLQRYFPTTMLETGHDILFFWVARMVMMSSELMGRLPFTEVYLHSMVRDAHGRKMSKSLGNVIDPLDVIHGSSLEDLHKKLMSGVKLDEPELSIALRGQRSDFPNGIPECGTDALRFALCTYKAQVEDLNLNIDTVLEYRHFCNKIWNAVRFTLNRLGQDFTPLTLHEISSELLPMDRWILSRLSAAAEACNWALEQYEFPTATTAIHQFWIQAFCDVYLESVKGTLASADQQSVRAAQNTLYHCVHAGLRLLSPFMPYLTEELYQRLPKVKGDDCPSVCVAKYPISNHFPTRDTKLEQEVELVMDTVRTMRSVQKEFGIKMPEASAQIVSDDMSIQKTLERFSDTMATLSRCSCVTVTSVAPPPSGWVYGLVNDSSTVYVSVKDSIDSEDLIKKLTARRKKLLTQLDNHVSSTKSDIEKIPLRVQEANRQKTLRLQSQLEKLESTLKQLEDAS</sequence>
<comment type="similarity">
    <text evidence="3 14">Belongs to the class-I aminoacyl-tRNA synthetase family.</text>
</comment>
<dbReference type="CDD" id="cd07962">
    <property type="entry name" value="Anticodon_Ia_Val"/>
    <property type="match status" value="1"/>
</dbReference>
<dbReference type="HAMAP" id="MF_02004">
    <property type="entry name" value="Val_tRNA_synth_type1"/>
    <property type="match status" value="1"/>
</dbReference>
<evidence type="ECO:0000256" key="12">
    <source>
        <dbReference type="ARBA" id="ARBA00040837"/>
    </source>
</evidence>
<comment type="catalytic activity">
    <reaction evidence="13">
        <text>tRNA(Val) + L-valine + ATP = L-valyl-tRNA(Val) + AMP + diphosphate</text>
        <dbReference type="Rhea" id="RHEA:10704"/>
        <dbReference type="Rhea" id="RHEA-COMP:9672"/>
        <dbReference type="Rhea" id="RHEA-COMP:9708"/>
        <dbReference type="ChEBI" id="CHEBI:30616"/>
        <dbReference type="ChEBI" id="CHEBI:33019"/>
        <dbReference type="ChEBI" id="CHEBI:57762"/>
        <dbReference type="ChEBI" id="CHEBI:78442"/>
        <dbReference type="ChEBI" id="CHEBI:78537"/>
        <dbReference type="ChEBI" id="CHEBI:456215"/>
        <dbReference type="EC" id="6.1.1.9"/>
    </reaction>
</comment>
<keyword evidence="8 14" id="KW-0067">ATP-binding</keyword>
<dbReference type="Gene3D" id="1.10.730.10">
    <property type="entry name" value="Isoleucyl-tRNA Synthetase, Domain 1"/>
    <property type="match status" value="1"/>
</dbReference>
<dbReference type="FunFam" id="1.10.730.10:FF:000009">
    <property type="entry name" value="Valine--tRNA ligase, mitochondrial"/>
    <property type="match status" value="1"/>
</dbReference>
<evidence type="ECO:0000256" key="1">
    <source>
        <dbReference type="ARBA" id="ARBA00004173"/>
    </source>
</evidence>
<feature type="region of interest" description="Disordered" evidence="15">
    <location>
        <begin position="52"/>
        <end position="115"/>
    </location>
</feature>
<evidence type="ECO:0000259" key="17">
    <source>
        <dbReference type="Pfam" id="PF08264"/>
    </source>
</evidence>
<evidence type="ECO:0000256" key="8">
    <source>
        <dbReference type="ARBA" id="ARBA00022840"/>
    </source>
</evidence>
<dbReference type="FunFam" id="3.90.740.10:FF:000005">
    <property type="entry name" value="Valine--tRNA ligase, mitochondrial"/>
    <property type="match status" value="1"/>
</dbReference>
<dbReference type="GO" id="GO:0006438">
    <property type="term" value="P:valyl-tRNA aminoacylation"/>
    <property type="evidence" value="ECO:0007669"/>
    <property type="project" value="InterPro"/>
</dbReference>
<evidence type="ECO:0000256" key="6">
    <source>
        <dbReference type="ARBA" id="ARBA00022598"/>
    </source>
</evidence>
<evidence type="ECO:0000256" key="10">
    <source>
        <dbReference type="ARBA" id="ARBA00023146"/>
    </source>
</evidence>
<dbReference type="InterPro" id="IPR002300">
    <property type="entry name" value="aa-tRNA-synth_Ia"/>
</dbReference>
<dbReference type="InterPro" id="IPR009008">
    <property type="entry name" value="Val/Leu/Ile-tRNA-synth_edit"/>
</dbReference>
<dbReference type="SUPFAM" id="SSF47323">
    <property type="entry name" value="Anticodon-binding domain of a subclass of class I aminoacyl-tRNA synthetases"/>
    <property type="match status" value="1"/>
</dbReference>
<comment type="subcellular location">
    <subcellularLocation>
        <location evidence="2">Cytoplasm</location>
    </subcellularLocation>
    <subcellularLocation>
        <location evidence="1">Mitochondrion</location>
    </subcellularLocation>
</comment>
<feature type="compositionally biased region" description="Basic and acidic residues" evidence="15">
    <location>
        <begin position="67"/>
        <end position="84"/>
    </location>
</feature>
<dbReference type="OrthoDB" id="629407at2759"/>
<gene>
    <name evidence="19" type="primary">LOC110976391</name>
</gene>
<dbReference type="FunFam" id="3.40.50.620:FF:000078">
    <property type="entry name" value="Valine--tRNA ligase, mitochondrial"/>
    <property type="match status" value="1"/>
</dbReference>
<keyword evidence="7 14" id="KW-0547">Nucleotide-binding</keyword>
<dbReference type="AlphaFoldDB" id="A0A8B7XYG2"/>
<feature type="compositionally biased region" description="Polar residues" evidence="15">
    <location>
        <begin position="53"/>
        <end position="64"/>
    </location>
</feature>
<evidence type="ECO:0000313" key="19">
    <source>
        <dbReference type="RefSeq" id="XP_022085297.1"/>
    </source>
</evidence>
<dbReference type="InterPro" id="IPR013155">
    <property type="entry name" value="M/V/L/I-tRNA-synth_anticd-bd"/>
</dbReference>
<dbReference type="NCBIfam" id="TIGR00422">
    <property type="entry name" value="valS"/>
    <property type="match status" value="1"/>
</dbReference>
<dbReference type="GO" id="GO:0005524">
    <property type="term" value="F:ATP binding"/>
    <property type="evidence" value="ECO:0007669"/>
    <property type="project" value="UniProtKB-KW"/>
</dbReference>
<organism evidence="18 19">
    <name type="scientific">Acanthaster planci</name>
    <name type="common">Crown-of-thorns starfish</name>
    <dbReference type="NCBI Taxonomy" id="133434"/>
    <lineage>
        <taxon>Eukaryota</taxon>
        <taxon>Metazoa</taxon>
        <taxon>Echinodermata</taxon>
        <taxon>Eleutherozoa</taxon>
        <taxon>Asterozoa</taxon>
        <taxon>Asteroidea</taxon>
        <taxon>Valvatacea</taxon>
        <taxon>Valvatida</taxon>
        <taxon>Acanthasteridae</taxon>
        <taxon>Acanthaster</taxon>
    </lineage>
</organism>
<dbReference type="Proteomes" id="UP000694845">
    <property type="component" value="Unplaced"/>
</dbReference>
<dbReference type="InterPro" id="IPR009080">
    <property type="entry name" value="tRNAsynth_Ia_anticodon-bd"/>
</dbReference>
<feature type="domain" description="Methionyl/Valyl/Leucyl/Isoleucyl-tRNA synthetase anticodon-binding" evidence="17">
    <location>
        <begin position="820"/>
        <end position="967"/>
    </location>
</feature>
<dbReference type="InterPro" id="IPR033705">
    <property type="entry name" value="Anticodon_Ia_Val"/>
</dbReference>
<evidence type="ECO:0000256" key="9">
    <source>
        <dbReference type="ARBA" id="ARBA00022917"/>
    </source>
</evidence>
<dbReference type="SUPFAM" id="SSF50677">
    <property type="entry name" value="ValRS/IleRS/LeuRS editing domain"/>
    <property type="match status" value="1"/>
</dbReference>
<dbReference type="NCBIfam" id="NF004349">
    <property type="entry name" value="PRK05729.1"/>
    <property type="match status" value="1"/>
</dbReference>
<dbReference type="PROSITE" id="PS00178">
    <property type="entry name" value="AA_TRNA_LIGASE_I"/>
    <property type="match status" value="1"/>
</dbReference>
<dbReference type="EC" id="6.1.1.9" evidence="4"/>
<dbReference type="Pfam" id="PF08264">
    <property type="entry name" value="Anticodon_1"/>
    <property type="match status" value="1"/>
</dbReference>
<dbReference type="FunFam" id="3.40.50.620:FF:000020">
    <property type="entry name" value="Valine--tRNA ligase, mitochondrial"/>
    <property type="match status" value="1"/>
</dbReference>
<evidence type="ECO:0000256" key="14">
    <source>
        <dbReference type="RuleBase" id="RU363035"/>
    </source>
</evidence>
<evidence type="ECO:0000313" key="18">
    <source>
        <dbReference type="Proteomes" id="UP000694845"/>
    </source>
</evidence>
<dbReference type="PANTHER" id="PTHR11946:SF109">
    <property type="entry name" value="VALINE--TRNA LIGASE"/>
    <property type="match status" value="1"/>
</dbReference>
<dbReference type="SUPFAM" id="SSF52374">
    <property type="entry name" value="Nucleotidylyl transferase"/>
    <property type="match status" value="1"/>
</dbReference>
<evidence type="ECO:0000256" key="7">
    <source>
        <dbReference type="ARBA" id="ARBA00022741"/>
    </source>
</evidence>
<evidence type="ECO:0000259" key="16">
    <source>
        <dbReference type="Pfam" id="PF00133"/>
    </source>
</evidence>
<dbReference type="GO" id="GO:0005829">
    <property type="term" value="C:cytosol"/>
    <property type="evidence" value="ECO:0007669"/>
    <property type="project" value="TreeGrafter"/>
</dbReference>
<dbReference type="KEGG" id="aplc:110976391"/>
<feature type="domain" description="Aminoacyl-tRNA synthetase class Ia" evidence="16">
    <location>
        <begin position="152"/>
        <end position="774"/>
    </location>
</feature>
<dbReference type="OMA" id="PPNCATN"/>
<evidence type="ECO:0000256" key="3">
    <source>
        <dbReference type="ARBA" id="ARBA00005594"/>
    </source>
</evidence>
<keyword evidence="10 14" id="KW-0030">Aminoacyl-tRNA synthetase</keyword>
<proteinExistence type="inferred from homology"/>
<keyword evidence="9 14" id="KW-0648">Protein biosynthesis</keyword>
<dbReference type="GO" id="GO:0005739">
    <property type="term" value="C:mitochondrion"/>
    <property type="evidence" value="ECO:0007669"/>
    <property type="project" value="UniProtKB-SubCell"/>
</dbReference>
<dbReference type="InterPro" id="IPR002303">
    <property type="entry name" value="Valyl-tRNA_ligase"/>
</dbReference>
<dbReference type="Gene3D" id="3.40.50.620">
    <property type="entry name" value="HUPs"/>
    <property type="match status" value="2"/>
</dbReference>
<dbReference type="InterPro" id="IPR014729">
    <property type="entry name" value="Rossmann-like_a/b/a_fold"/>
</dbReference>
<dbReference type="RefSeq" id="XP_022085297.1">
    <property type="nucleotide sequence ID" value="XM_022229605.1"/>
</dbReference>
<feature type="compositionally biased region" description="Basic residues" evidence="15">
    <location>
        <begin position="103"/>
        <end position="115"/>
    </location>
</feature>
<protein>
    <recommendedName>
        <fullName evidence="12">Valine--tRNA ligase, mitochondrial</fullName>
        <ecNumber evidence="4">6.1.1.9</ecNumber>
    </recommendedName>
    <alternativeName>
        <fullName evidence="11">Valyl-tRNA synthetase</fullName>
    </alternativeName>
</protein>
<evidence type="ECO:0000256" key="13">
    <source>
        <dbReference type="ARBA" id="ARBA00047552"/>
    </source>
</evidence>
<reference evidence="19" key="1">
    <citation type="submission" date="2025-08" db="UniProtKB">
        <authorList>
            <consortium name="RefSeq"/>
        </authorList>
    </citation>
    <scope>IDENTIFICATION</scope>
</reference>
<dbReference type="PRINTS" id="PR00986">
    <property type="entry name" value="TRNASYNTHVAL"/>
</dbReference>
<dbReference type="Pfam" id="PF00133">
    <property type="entry name" value="tRNA-synt_1"/>
    <property type="match status" value="1"/>
</dbReference>